<keyword evidence="11 15" id="KW-0460">Magnesium</keyword>
<dbReference type="PROSITE" id="PS00110">
    <property type="entry name" value="PYRUVATE_KINASE"/>
    <property type="match status" value="1"/>
</dbReference>
<dbReference type="eggNOG" id="KOG2323">
    <property type="taxonomic scope" value="Eukaryota"/>
</dbReference>
<feature type="domain" description="Pyruvate kinase barrel" evidence="17">
    <location>
        <begin position="88"/>
        <end position="415"/>
    </location>
</feature>
<sequence length="573" mass="61506">MLSAQFAGAAPGAAQCSGRASRAVVRAARARKAVKAPGSGGRAPPPSLAAPPSATALELAPSAPAKAEEQAPLGLERELADNGFRSTRRTKLVATIGPACDSAEMLEQLAVGGMNVARLNLAHGGHDYHRGVVERIRKLNKDKGFAVAIMMDTEGSEVHIMDLPSPIKAEKGAEFTFTVRDAATCAANCFAVSYDAFAEDTQPGDMLIVDGGMVSLEVVGKAGPDVIARVVDPGLILSRANLVFRRMGKTVRARNAHLPVISAKDWRDIDMAIEQGVDFIALSFVKSADSIRNLKSYVESRASRQISVVAKIESCDAVPNIAEIIEVADGVMVARGDLGAQVPFEQVPSIQKEIVMRCRQQGKPVIVASHLLESMHTVPTPTRAEVSDVADCVRQRVDALVLCGETAAGAYPLKSLEVLRGVATRIEEWVREERHGRLTLPQISTTADGLVSEELCAAAAMTADALQARAVLCFTRRGYMAGFLSRCRPDAPIFAFTDKQETRQMLNLLWGVSPFRMEFDGADGEQRIHRAFKLLKTRGLASPGELVVVVSDVRQDVGGVEDTIRSVQVRRVL</sequence>
<dbReference type="SUPFAM" id="SSF51621">
    <property type="entry name" value="Phosphoenolpyruvate/pyruvate domain"/>
    <property type="match status" value="1"/>
</dbReference>
<evidence type="ECO:0000256" key="4">
    <source>
        <dbReference type="ARBA" id="ARBA00008663"/>
    </source>
</evidence>
<dbReference type="InterPro" id="IPR015793">
    <property type="entry name" value="Pyrv_Knase_brl"/>
</dbReference>
<comment type="similarity">
    <text evidence="4 15">Belongs to the pyruvate kinase family.</text>
</comment>
<dbReference type="InterPro" id="IPR036918">
    <property type="entry name" value="Pyrv_Knase_C_sf"/>
</dbReference>
<evidence type="ECO:0000256" key="9">
    <source>
        <dbReference type="ARBA" id="ARBA00022777"/>
    </source>
</evidence>
<evidence type="ECO:0000256" key="6">
    <source>
        <dbReference type="ARBA" id="ARBA00022679"/>
    </source>
</evidence>
<gene>
    <name evidence="19" type="ORF">CHLNCDRAFT_34199</name>
</gene>
<dbReference type="NCBIfam" id="TIGR01064">
    <property type="entry name" value="pyruv_kin"/>
    <property type="match status" value="1"/>
</dbReference>
<evidence type="ECO:0000256" key="2">
    <source>
        <dbReference type="ARBA" id="ARBA00001958"/>
    </source>
</evidence>
<evidence type="ECO:0000256" key="14">
    <source>
        <dbReference type="ARBA" id="ARBA00048152"/>
    </source>
</evidence>
<dbReference type="InParanoid" id="E1Z630"/>
<dbReference type="OrthoDB" id="108365at2759"/>
<dbReference type="InterPro" id="IPR040442">
    <property type="entry name" value="Pyrv_kinase-like_dom_sf"/>
</dbReference>
<dbReference type="UniPathway" id="UPA00109">
    <property type="reaction ID" value="UER00188"/>
</dbReference>
<dbReference type="InterPro" id="IPR001697">
    <property type="entry name" value="Pyr_Knase"/>
</dbReference>
<dbReference type="GO" id="GO:0000287">
    <property type="term" value="F:magnesium ion binding"/>
    <property type="evidence" value="ECO:0007669"/>
    <property type="project" value="InterPro"/>
</dbReference>
<dbReference type="InterPro" id="IPR018209">
    <property type="entry name" value="Pyrv_Knase_AS"/>
</dbReference>
<evidence type="ECO:0000256" key="12">
    <source>
        <dbReference type="ARBA" id="ARBA00023152"/>
    </source>
</evidence>
<dbReference type="EMBL" id="GL433837">
    <property type="protein sequence ID" value="EFN58575.1"/>
    <property type="molecule type" value="Genomic_DNA"/>
</dbReference>
<dbReference type="InterPro" id="IPR015813">
    <property type="entry name" value="Pyrv/PenolPyrv_kinase-like_dom"/>
</dbReference>
<name>E1Z630_CHLVA</name>
<dbReference type="FunFam" id="3.20.20.60:FF:000025">
    <property type="entry name" value="Pyruvate kinase"/>
    <property type="match status" value="1"/>
</dbReference>
<comment type="cofactor">
    <cofactor evidence="2">
        <name>K(+)</name>
        <dbReference type="ChEBI" id="CHEBI:29103"/>
    </cofactor>
</comment>
<evidence type="ECO:0000313" key="20">
    <source>
        <dbReference type="Proteomes" id="UP000008141"/>
    </source>
</evidence>
<keyword evidence="9 15" id="KW-0418">Kinase</keyword>
<keyword evidence="6 15" id="KW-0808">Transferase</keyword>
<reference evidence="19 20" key="1">
    <citation type="journal article" date="2010" name="Plant Cell">
        <title>The Chlorella variabilis NC64A genome reveals adaptation to photosymbiosis, coevolution with viruses, and cryptic sex.</title>
        <authorList>
            <person name="Blanc G."/>
            <person name="Duncan G."/>
            <person name="Agarkova I."/>
            <person name="Borodovsky M."/>
            <person name="Gurnon J."/>
            <person name="Kuo A."/>
            <person name="Lindquist E."/>
            <person name="Lucas S."/>
            <person name="Pangilinan J."/>
            <person name="Polle J."/>
            <person name="Salamov A."/>
            <person name="Terry A."/>
            <person name="Yamada T."/>
            <person name="Dunigan D.D."/>
            <person name="Grigoriev I.V."/>
            <person name="Claverie J.M."/>
            <person name="Van Etten J.L."/>
        </authorList>
    </citation>
    <scope>NUCLEOTIDE SEQUENCE [LARGE SCALE GENOMIC DNA]</scope>
    <source>
        <strain evidence="19 20">NC64A</strain>
    </source>
</reference>
<dbReference type="Pfam" id="PF02887">
    <property type="entry name" value="PK_C"/>
    <property type="match status" value="1"/>
</dbReference>
<dbReference type="FunCoup" id="E1Z630">
    <property type="interactions" value="327"/>
</dbReference>
<dbReference type="EC" id="2.7.1.40" evidence="5 15"/>
<keyword evidence="13" id="KW-0670">Pyruvate</keyword>
<evidence type="ECO:0000256" key="8">
    <source>
        <dbReference type="ARBA" id="ARBA00022741"/>
    </source>
</evidence>
<dbReference type="SUPFAM" id="SSF50800">
    <property type="entry name" value="PK beta-barrel domain-like"/>
    <property type="match status" value="1"/>
</dbReference>
<evidence type="ECO:0000256" key="16">
    <source>
        <dbReference type="SAM" id="MobiDB-lite"/>
    </source>
</evidence>
<keyword evidence="7" id="KW-0479">Metal-binding</keyword>
<evidence type="ECO:0000256" key="11">
    <source>
        <dbReference type="ARBA" id="ARBA00022842"/>
    </source>
</evidence>
<evidence type="ECO:0000259" key="17">
    <source>
        <dbReference type="Pfam" id="PF00224"/>
    </source>
</evidence>
<dbReference type="GO" id="GO:0009570">
    <property type="term" value="C:chloroplast stroma"/>
    <property type="evidence" value="ECO:0007669"/>
    <property type="project" value="UniProtKB-ARBA"/>
</dbReference>
<keyword evidence="8" id="KW-0547">Nucleotide-binding</keyword>
<dbReference type="Pfam" id="PF00224">
    <property type="entry name" value="PK"/>
    <property type="match status" value="1"/>
</dbReference>
<dbReference type="KEGG" id="cvr:CHLNCDRAFT_34199"/>
<feature type="compositionally biased region" description="Low complexity" evidence="16">
    <location>
        <begin position="50"/>
        <end position="65"/>
    </location>
</feature>
<dbReference type="InterPro" id="IPR015806">
    <property type="entry name" value="Pyrv_Knase_insert_dom_sf"/>
</dbReference>
<keyword evidence="20" id="KW-1185">Reference proteome</keyword>
<dbReference type="Gene3D" id="2.40.33.10">
    <property type="entry name" value="PK beta-barrel domain-like"/>
    <property type="match status" value="1"/>
</dbReference>
<dbReference type="GO" id="GO:0005524">
    <property type="term" value="F:ATP binding"/>
    <property type="evidence" value="ECO:0007669"/>
    <property type="project" value="UniProtKB-KW"/>
</dbReference>
<dbReference type="GO" id="GO:0030955">
    <property type="term" value="F:potassium ion binding"/>
    <property type="evidence" value="ECO:0007669"/>
    <property type="project" value="InterPro"/>
</dbReference>
<comment type="pathway">
    <text evidence="3 15">Carbohydrate degradation; glycolysis; pyruvate from D-glyceraldehyde 3-phosphate: step 5/5.</text>
</comment>
<evidence type="ECO:0000256" key="3">
    <source>
        <dbReference type="ARBA" id="ARBA00004997"/>
    </source>
</evidence>
<evidence type="ECO:0000256" key="5">
    <source>
        <dbReference type="ARBA" id="ARBA00012142"/>
    </source>
</evidence>
<dbReference type="Gene3D" id="3.20.20.60">
    <property type="entry name" value="Phosphoenolpyruvate-binding domains"/>
    <property type="match status" value="1"/>
</dbReference>
<dbReference type="PANTHER" id="PTHR11817">
    <property type="entry name" value="PYRUVATE KINASE"/>
    <property type="match status" value="1"/>
</dbReference>
<keyword evidence="12 15" id="KW-0324">Glycolysis</keyword>
<dbReference type="GO" id="GO:0004743">
    <property type="term" value="F:pyruvate kinase activity"/>
    <property type="evidence" value="ECO:0007669"/>
    <property type="project" value="UniProtKB-EC"/>
</dbReference>
<comment type="catalytic activity">
    <reaction evidence="14 15">
        <text>pyruvate + ATP = phosphoenolpyruvate + ADP + H(+)</text>
        <dbReference type="Rhea" id="RHEA:18157"/>
        <dbReference type="ChEBI" id="CHEBI:15361"/>
        <dbReference type="ChEBI" id="CHEBI:15378"/>
        <dbReference type="ChEBI" id="CHEBI:30616"/>
        <dbReference type="ChEBI" id="CHEBI:58702"/>
        <dbReference type="ChEBI" id="CHEBI:456216"/>
        <dbReference type="EC" id="2.7.1.40"/>
    </reaction>
</comment>
<evidence type="ECO:0000256" key="15">
    <source>
        <dbReference type="RuleBase" id="RU000504"/>
    </source>
</evidence>
<evidence type="ECO:0000256" key="1">
    <source>
        <dbReference type="ARBA" id="ARBA00001946"/>
    </source>
</evidence>
<evidence type="ECO:0000256" key="13">
    <source>
        <dbReference type="ARBA" id="ARBA00023317"/>
    </source>
</evidence>
<comment type="cofactor">
    <cofactor evidence="1">
        <name>Mg(2+)</name>
        <dbReference type="ChEBI" id="CHEBI:18420"/>
    </cofactor>
</comment>
<evidence type="ECO:0000256" key="7">
    <source>
        <dbReference type="ARBA" id="ARBA00022723"/>
    </source>
</evidence>
<dbReference type="GO" id="GO:0016301">
    <property type="term" value="F:kinase activity"/>
    <property type="evidence" value="ECO:0007669"/>
    <property type="project" value="UniProtKB-KW"/>
</dbReference>
<organism evidence="20">
    <name type="scientific">Chlorella variabilis</name>
    <name type="common">Green alga</name>
    <dbReference type="NCBI Taxonomy" id="554065"/>
    <lineage>
        <taxon>Eukaryota</taxon>
        <taxon>Viridiplantae</taxon>
        <taxon>Chlorophyta</taxon>
        <taxon>core chlorophytes</taxon>
        <taxon>Trebouxiophyceae</taxon>
        <taxon>Chlorellales</taxon>
        <taxon>Chlorellaceae</taxon>
        <taxon>Chlorella clade</taxon>
        <taxon>Chlorella</taxon>
    </lineage>
</organism>
<dbReference type="RefSeq" id="XP_005850677.1">
    <property type="nucleotide sequence ID" value="XM_005850615.1"/>
</dbReference>
<evidence type="ECO:0000259" key="18">
    <source>
        <dbReference type="Pfam" id="PF02887"/>
    </source>
</evidence>
<dbReference type="AlphaFoldDB" id="E1Z630"/>
<dbReference type="InterPro" id="IPR015795">
    <property type="entry name" value="Pyrv_Knase_C"/>
</dbReference>
<dbReference type="OMA" id="QHTINVN"/>
<dbReference type="Gene3D" id="3.40.1380.20">
    <property type="entry name" value="Pyruvate kinase, C-terminal domain"/>
    <property type="match status" value="1"/>
</dbReference>
<proteinExistence type="inferred from homology"/>
<dbReference type="InterPro" id="IPR011037">
    <property type="entry name" value="Pyrv_Knase-like_insert_dom_sf"/>
</dbReference>
<dbReference type="STRING" id="554065.E1Z630"/>
<feature type="domain" description="Pyruvate kinase C-terminal" evidence="18">
    <location>
        <begin position="453"/>
        <end position="565"/>
    </location>
</feature>
<protein>
    <recommendedName>
        <fullName evidence="5 15">Pyruvate kinase</fullName>
        <ecNumber evidence="5 15">2.7.1.40</ecNumber>
    </recommendedName>
</protein>
<dbReference type="Proteomes" id="UP000008141">
    <property type="component" value="Unassembled WGS sequence"/>
</dbReference>
<feature type="region of interest" description="Disordered" evidence="16">
    <location>
        <begin position="33"/>
        <end position="81"/>
    </location>
</feature>
<evidence type="ECO:0000256" key="10">
    <source>
        <dbReference type="ARBA" id="ARBA00022840"/>
    </source>
</evidence>
<dbReference type="SUPFAM" id="SSF52935">
    <property type="entry name" value="PK C-terminal domain-like"/>
    <property type="match status" value="1"/>
</dbReference>
<evidence type="ECO:0000313" key="19">
    <source>
        <dbReference type="EMBL" id="EFN58575.1"/>
    </source>
</evidence>
<keyword evidence="10" id="KW-0067">ATP-binding</keyword>
<accession>E1Z630</accession>
<dbReference type="PRINTS" id="PR01050">
    <property type="entry name" value="PYRUVTKNASE"/>
</dbReference>
<dbReference type="GeneID" id="17358307"/>